<dbReference type="InterPro" id="IPR008586">
    <property type="entry name" value="DUF868_pln"/>
</dbReference>
<feature type="region of interest" description="Disordered" evidence="1">
    <location>
        <begin position="317"/>
        <end position="367"/>
    </location>
</feature>
<dbReference type="EMBL" id="CP097505">
    <property type="protein sequence ID" value="URD93273.1"/>
    <property type="molecule type" value="Genomic_DNA"/>
</dbReference>
<keyword evidence="3" id="KW-1185">Reference proteome</keyword>
<sequence length="396" mass="43273">MAEAVPACFRGGAAGGPPPSTAAGPSLTTSVYETRLGVAALSWSRTVLGLSLRAVLRLSGDDEDEEEEEEELLRFRIRPWLLWKRRGTRRFHLKDHPRHRCVDFAWDLARASFPPGGGPEPAAGFFVAVSVDGEMLLVAGDLADEAYKKSKVRRPQTPLLSSPALISRREHVVLADHGDRRSYLTRAPLGGRDRQISIELGAKEKGREVAMSVGIDGERVLQVRRLRWKFRGSETVEVGGGVGRIQVSWDLHNWFFQSKDDATAPPPAAGAAELVHAVFVLRFEGDEERKQQAEGHSGKGIGKEEAHLRNAMCKSPAARGYNAKNRNSNWSETSSGGVGDKRRVRKSSLRKTSSSSSSTSSVSSASTSTVMEWASAEEVELQRAHGFSLLVYACKS</sequence>
<dbReference type="PANTHER" id="PTHR31972:SF3">
    <property type="entry name" value="OS09G0416600 PROTEIN"/>
    <property type="match status" value="1"/>
</dbReference>
<evidence type="ECO:0000313" key="3">
    <source>
        <dbReference type="Proteomes" id="UP001055439"/>
    </source>
</evidence>
<protein>
    <recommendedName>
        <fullName evidence="4">DUF868 family protein</fullName>
    </recommendedName>
</protein>
<organism evidence="2 3">
    <name type="scientific">Musa troglodytarum</name>
    <name type="common">fe'i banana</name>
    <dbReference type="NCBI Taxonomy" id="320322"/>
    <lineage>
        <taxon>Eukaryota</taxon>
        <taxon>Viridiplantae</taxon>
        <taxon>Streptophyta</taxon>
        <taxon>Embryophyta</taxon>
        <taxon>Tracheophyta</taxon>
        <taxon>Spermatophyta</taxon>
        <taxon>Magnoliopsida</taxon>
        <taxon>Liliopsida</taxon>
        <taxon>Zingiberales</taxon>
        <taxon>Musaceae</taxon>
        <taxon>Musa</taxon>
    </lineage>
</organism>
<evidence type="ECO:0000313" key="2">
    <source>
        <dbReference type="EMBL" id="URD93273.1"/>
    </source>
</evidence>
<evidence type="ECO:0008006" key="4">
    <source>
        <dbReference type="Google" id="ProtNLM"/>
    </source>
</evidence>
<reference evidence="2" key="1">
    <citation type="submission" date="2022-05" db="EMBL/GenBank/DDBJ databases">
        <title>The Musa troglodytarum L. genome provides insights into the mechanism of non-climacteric behaviour and enrichment of carotenoids.</title>
        <authorList>
            <person name="Wang J."/>
        </authorList>
    </citation>
    <scope>NUCLEOTIDE SEQUENCE</scope>
    <source>
        <tissue evidence="2">Leaf</tissue>
    </source>
</reference>
<evidence type="ECO:0000256" key="1">
    <source>
        <dbReference type="SAM" id="MobiDB-lite"/>
    </source>
</evidence>
<feature type="compositionally biased region" description="Polar residues" evidence="1">
    <location>
        <begin position="324"/>
        <end position="335"/>
    </location>
</feature>
<dbReference type="PANTHER" id="PTHR31972">
    <property type="entry name" value="EXPRESSED PROTEIN"/>
    <property type="match status" value="1"/>
</dbReference>
<dbReference type="Pfam" id="PF05910">
    <property type="entry name" value="DUF868"/>
    <property type="match status" value="1"/>
</dbReference>
<accession>A0A9E7FG16</accession>
<dbReference type="Proteomes" id="UP001055439">
    <property type="component" value="Chromosome 3"/>
</dbReference>
<proteinExistence type="predicted"/>
<feature type="compositionally biased region" description="Low complexity" evidence="1">
    <location>
        <begin position="350"/>
        <end position="367"/>
    </location>
</feature>
<dbReference type="OrthoDB" id="1894291at2759"/>
<gene>
    <name evidence="2" type="ORF">MUK42_00456</name>
</gene>
<name>A0A9E7FG16_9LILI</name>
<dbReference type="AlphaFoldDB" id="A0A9E7FG16"/>